<dbReference type="AlphaFoldDB" id="A0A9P4NKC0"/>
<dbReference type="GO" id="GO:0015031">
    <property type="term" value="P:protein transport"/>
    <property type="evidence" value="ECO:0007669"/>
    <property type="project" value="TreeGrafter"/>
</dbReference>
<organism evidence="1 2">
    <name type="scientific">Tothia fuscella</name>
    <dbReference type="NCBI Taxonomy" id="1048955"/>
    <lineage>
        <taxon>Eukaryota</taxon>
        <taxon>Fungi</taxon>
        <taxon>Dikarya</taxon>
        <taxon>Ascomycota</taxon>
        <taxon>Pezizomycotina</taxon>
        <taxon>Dothideomycetes</taxon>
        <taxon>Pleosporomycetidae</taxon>
        <taxon>Venturiales</taxon>
        <taxon>Cylindrosympodiaceae</taxon>
        <taxon>Tothia</taxon>
    </lineage>
</organism>
<gene>
    <name evidence="1" type="ORF">EJ08DRAFT_652397</name>
</gene>
<comment type="caution">
    <text evidence="1">The sequence shown here is derived from an EMBL/GenBank/DDBJ whole genome shotgun (WGS) entry which is preliminary data.</text>
</comment>
<name>A0A9P4NKC0_9PEZI</name>
<dbReference type="PANTHER" id="PTHR28199:SF1">
    <property type="entry name" value="PROCESSING OF GAS1 AND ALP PROTEIN 2"/>
    <property type="match status" value="1"/>
</dbReference>
<dbReference type="Pfam" id="PF07543">
    <property type="entry name" value="PGA2"/>
    <property type="match status" value="1"/>
</dbReference>
<reference evidence="1" key="1">
    <citation type="journal article" date="2020" name="Stud. Mycol.">
        <title>101 Dothideomycetes genomes: a test case for predicting lifestyles and emergence of pathogens.</title>
        <authorList>
            <person name="Haridas S."/>
            <person name="Albert R."/>
            <person name="Binder M."/>
            <person name="Bloem J."/>
            <person name="Labutti K."/>
            <person name="Salamov A."/>
            <person name="Andreopoulos B."/>
            <person name="Baker S."/>
            <person name="Barry K."/>
            <person name="Bills G."/>
            <person name="Bluhm B."/>
            <person name="Cannon C."/>
            <person name="Castanera R."/>
            <person name="Culley D."/>
            <person name="Daum C."/>
            <person name="Ezra D."/>
            <person name="Gonzalez J."/>
            <person name="Henrissat B."/>
            <person name="Kuo A."/>
            <person name="Liang C."/>
            <person name="Lipzen A."/>
            <person name="Lutzoni F."/>
            <person name="Magnuson J."/>
            <person name="Mondo S."/>
            <person name="Nolan M."/>
            <person name="Ohm R."/>
            <person name="Pangilinan J."/>
            <person name="Park H.-J."/>
            <person name="Ramirez L."/>
            <person name="Alfaro M."/>
            <person name="Sun H."/>
            <person name="Tritt A."/>
            <person name="Yoshinaga Y."/>
            <person name="Zwiers L.-H."/>
            <person name="Turgeon B."/>
            <person name="Goodwin S."/>
            <person name="Spatafora J."/>
            <person name="Crous P."/>
            <person name="Grigoriev I."/>
        </authorList>
    </citation>
    <scope>NUCLEOTIDE SEQUENCE</scope>
    <source>
        <strain evidence="1">CBS 130266</strain>
    </source>
</reference>
<dbReference type="Proteomes" id="UP000800235">
    <property type="component" value="Unassembled WGS sequence"/>
</dbReference>
<accession>A0A9P4NKC0</accession>
<dbReference type="PANTHER" id="PTHR28199">
    <property type="entry name" value="PROCESSING OF GAS1 AND ALP PROTEIN 2"/>
    <property type="match status" value="1"/>
</dbReference>
<dbReference type="EMBL" id="MU007075">
    <property type="protein sequence ID" value="KAF2424393.1"/>
    <property type="molecule type" value="Genomic_DNA"/>
</dbReference>
<protein>
    <submittedName>
        <fullName evidence="1">DUF1531-domain-containing protein</fullName>
    </submittedName>
</protein>
<dbReference type="OrthoDB" id="4227028at2759"/>
<evidence type="ECO:0000313" key="2">
    <source>
        <dbReference type="Proteomes" id="UP000800235"/>
    </source>
</evidence>
<proteinExistence type="predicted"/>
<dbReference type="InterPro" id="IPR011431">
    <property type="entry name" value="Trafficking_Pga2"/>
</dbReference>
<evidence type="ECO:0000313" key="1">
    <source>
        <dbReference type="EMBL" id="KAF2424393.1"/>
    </source>
</evidence>
<keyword evidence="2" id="KW-1185">Reference proteome</keyword>
<sequence length="162" mass="18664">MQEPRPPLEVILEDAGKFYTQASSSLSTWSGNFQRNTKSSFARMSTKNWIRLTVVVCAYILLRPHIMKIMAKVQAKQLQKMGDEDTAARAEMDANDLRGIVKIPGVESDDDDEVEEVRENEWGRKARVRQRKVVRKAMERHEEMLSMVGHESDKDIEDLLED</sequence>